<proteinExistence type="predicted"/>
<keyword evidence="3" id="KW-0804">Transcription</keyword>
<dbReference type="GO" id="GO:0003700">
    <property type="term" value="F:DNA-binding transcription factor activity"/>
    <property type="evidence" value="ECO:0007669"/>
    <property type="project" value="InterPro"/>
</dbReference>
<gene>
    <name evidence="7" type="ORF">D1970_01620</name>
</gene>
<keyword evidence="8" id="KW-1185">Reference proteome</keyword>
<dbReference type="GO" id="GO:0000160">
    <property type="term" value="P:phosphorelay signal transduction system"/>
    <property type="evidence" value="ECO:0007669"/>
    <property type="project" value="InterPro"/>
</dbReference>
<evidence type="ECO:0000256" key="1">
    <source>
        <dbReference type="ARBA" id="ARBA00023015"/>
    </source>
</evidence>
<name>A0A398BFG9_9BACI</name>
<dbReference type="InterPro" id="IPR001789">
    <property type="entry name" value="Sig_transdc_resp-reg_receiver"/>
</dbReference>
<dbReference type="PANTHER" id="PTHR43280">
    <property type="entry name" value="ARAC-FAMILY TRANSCRIPTIONAL REGULATOR"/>
    <property type="match status" value="1"/>
</dbReference>
<feature type="domain" description="HTH araC/xylS-type" evidence="5">
    <location>
        <begin position="418"/>
        <end position="516"/>
    </location>
</feature>
<dbReference type="CDD" id="cd17536">
    <property type="entry name" value="REC_YesN-like"/>
    <property type="match status" value="1"/>
</dbReference>
<sequence>MYRVLIVDDEPIIRKGISAFIDWEKEGVTVEDQYANGAEALAALKKRSYDILITDIKMPLTNGIELMKQALELYPWLKVILISNYSEFEYVKEGLKLGAVDYLLKLTLKKEDLLAVLRRCISMLEEERKKDSELNYYQQGAIYLERKSVEQKIKRLIVQEDTSPSSTDLALPWLENSYACVYLMLDKAEEWKENHGYLYMQYIFEEWQKLFYEKTEEGAALIVEESCMFLILPDHDREAERVILGWKQALKKQWGISMSAGLVTEQGIGSILNGFANSRSACEKRFFKGLGGVYYMNSSETYEKKSLMDKKEQHNWTPFFEMIRNGDPISSAIDYALDYWNDESLYPEDVQQEASSLLTGAYSLHAESESLLPEQHNLLYRAETLEQMVSILISQLEEIRNPFMPKLSDKGYDEELIKKALDYITARYTENLTLQSVADVVHLSKSYFSLYFKKHTNRNFVDHLIELRIREAKRLLTENESRIYDVATAAGFKDVKYFSKVFKKITGLTPLEYREKHKAVRLSID</sequence>
<protein>
    <submittedName>
        <fullName evidence="7">Response regulator</fullName>
    </submittedName>
</protein>
<dbReference type="Proteomes" id="UP000265816">
    <property type="component" value="Unassembled WGS sequence"/>
</dbReference>
<evidence type="ECO:0000313" key="8">
    <source>
        <dbReference type="Proteomes" id="UP000265816"/>
    </source>
</evidence>
<dbReference type="SMART" id="SM00448">
    <property type="entry name" value="REC"/>
    <property type="match status" value="1"/>
</dbReference>
<comment type="caution">
    <text evidence="7">The sequence shown here is derived from an EMBL/GenBank/DDBJ whole genome shotgun (WGS) entry which is preliminary data.</text>
</comment>
<dbReference type="InterPro" id="IPR018060">
    <property type="entry name" value="HTH_AraC"/>
</dbReference>
<dbReference type="InterPro" id="IPR020449">
    <property type="entry name" value="Tscrpt_reg_AraC-type_HTH"/>
</dbReference>
<evidence type="ECO:0000256" key="4">
    <source>
        <dbReference type="PROSITE-ProRule" id="PRU00169"/>
    </source>
</evidence>
<dbReference type="RefSeq" id="WP_119111146.1">
    <property type="nucleotide sequence ID" value="NZ_CBCSEO010000035.1"/>
</dbReference>
<evidence type="ECO:0000256" key="2">
    <source>
        <dbReference type="ARBA" id="ARBA00023125"/>
    </source>
</evidence>
<dbReference type="Pfam" id="PF12833">
    <property type="entry name" value="HTH_18"/>
    <property type="match status" value="1"/>
</dbReference>
<evidence type="ECO:0000256" key="3">
    <source>
        <dbReference type="ARBA" id="ARBA00023163"/>
    </source>
</evidence>
<dbReference type="InterPro" id="IPR011006">
    <property type="entry name" value="CheY-like_superfamily"/>
</dbReference>
<dbReference type="Pfam" id="PF00072">
    <property type="entry name" value="Response_reg"/>
    <property type="match status" value="1"/>
</dbReference>
<keyword evidence="1" id="KW-0805">Transcription regulation</keyword>
<dbReference type="PROSITE" id="PS00041">
    <property type="entry name" value="HTH_ARAC_FAMILY_1"/>
    <property type="match status" value="1"/>
</dbReference>
<dbReference type="EMBL" id="QWVT01000005">
    <property type="protein sequence ID" value="RID88537.1"/>
    <property type="molecule type" value="Genomic_DNA"/>
</dbReference>
<accession>A0A398BFG9</accession>
<dbReference type="InterPro" id="IPR009057">
    <property type="entry name" value="Homeodomain-like_sf"/>
</dbReference>
<keyword evidence="4" id="KW-0597">Phosphoprotein</keyword>
<dbReference type="SUPFAM" id="SSF52172">
    <property type="entry name" value="CheY-like"/>
    <property type="match status" value="1"/>
</dbReference>
<dbReference type="GO" id="GO:0043565">
    <property type="term" value="F:sequence-specific DNA binding"/>
    <property type="evidence" value="ECO:0007669"/>
    <property type="project" value="InterPro"/>
</dbReference>
<dbReference type="SMART" id="SM00342">
    <property type="entry name" value="HTH_ARAC"/>
    <property type="match status" value="1"/>
</dbReference>
<feature type="modified residue" description="4-aspartylphosphate" evidence="4">
    <location>
        <position position="55"/>
    </location>
</feature>
<dbReference type="AlphaFoldDB" id="A0A398BFG9"/>
<dbReference type="PANTHER" id="PTHR43280:SF2">
    <property type="entry name" value="HTH-TYPE TRANSCRIPTIONAL REGULATOR EXSA"/>
    <property type="match status" value="1"/>
</dbReference>
<dbReference type="Gene3D" id="3.40.50.2300">
    <property type="match status" value="1"/>
</dbReference>
<dbReference type="OrthoDB" id="342399at2"/>
<feature type="domain" description="Response regulatory" evidence="6">
    <location>
        <begin position="3"/>
        <end position="120"/>
    </location>
</feature>
<dbReference type="PRINTS" id="PR00032">
    <property type="entry name" value="HTHARAC"/>
</dbReference>
<evidence type="ECO:0000313" key="7">
    <source>
        <dbReference type="EMBL" id="RID88537.1"/>
    </source>
</evidence>
<keyword evidence="2" id="KW-0238">DNA-binding</keyword>
<evidence type="ECO:0000259" key="6">
    <source>
        <dbReference type="PROSITE" id="PS50110"/>
    </source>
</evidence>
<dbReference type="PROSITE" id="PS01124">
    <property type="entry name" value="HTH_ARAC_FAMILY_2"/>
    <property type="match status" value="1"/>
</dbReference>
<dbReference type="Gene3D" id="1.10.10.60">
    <property type="entry name" value="Homeodomain-like"/>
    <property type="match status" value="2"/>
</dbReference>
<dbReference type="SUPFAM" id="SSF46689">
    <property type="entry name" value="Homeodomain-like"/>
    <property type="match status" value="2"/>
</dbReference>
<dbReference type="InterPro" id="IPR018062">
    <property type="entry name" value="HTH_AraC-typ_CS"/>
</dbReference>
<reference evidence="7 8" key="1">
    <citation type="submission" date="2018-08" db="EMBL/GenBank/DDBJ databases">
        <title>Bacillus jemisoniae sp. nov., Bacillus chryseoplanitiae sp. nov., Bacillus resnikiae sp. nov., and Bacillus frankliniae sp. nov., isolated from Viking spacecraft and associated surfaces.</title>
        <authorList>
            <person name="Seuylemezian A."/>
            <person name="Vaishampayan P."/>
        </authorList>
    </citation>
    <scope>NUCLEOTIDE SEQUENCE [LARGE SCALE GENOMIC DNA]</scope>
    <source>
        <strain evidence="7 8">JJ-247</strain>
    </source>
</reference>
<organism evidence="7 8">
    <name type="scientific">Mesobacillus zeae</name>
    <dbReference type="NCBI Taxonomy" id="1917180"/>
    <lineage>
        <taxon>Bacteria</taxon>
        <taxon>Bacillati</taxon>
        <taxon>Bacillota</taxon>
        <taxon>Bacilli</taxon>
        <taxon>Bacillales</taxon>
        <taxon>Bacillaceae</taxon>
        <taxon>Mesobacillus</taxon>
    </lineage>
</organism>
<dbReference type="PROSITE" id="PS50110">
    <property type="entry name" value="RESPONSE_REGULATORY"/>
    <property type="match status" value="1"/>
</dbReference>
<evidence type="ECO:0000259" key="5">
    <source>
        <dbReference type="PROSITE" id="PS01124"/>
    </source>
</evidence>